<name>A0AAV3XQV2_9CYAN</name>
<keyword evidence="8" id="KW-0460">Magnesium</keyword>
<evidence type="ECO:0000313" key="13">
    <source>
        <dbReference type="Proteomes" id="UP001050975"/>
    </source>
</evidence>
<sequence>MAEELSVLPSWQDGEIKNTIIKFVADVKNPKNINFVEAKDRIAVFDNDGTLWTEKPCYFQESFIRYSQHQPNCSEKAEKGATSLTVEELIPMDGQVKEGMTVDEYKAEARNFLTTSKHERFDRPYVELTFKPMIELLDYLRQNDFQVYISSGGGIDFIRSFAEDAYSVPPQNVIGSAILTKFELREGKPVLVRINELVKPMNDKKGKPVGIERYIGKRPIMAVGNSDGDLQMLQYTDDHQGHDLMMLVHHDDPDREYQYDEGAECALTEADVRGWSVISMKNDFIKVFGWE</sequence>
<keyword evidence="9" id="KW-0718">Serine biosynthesis</keyword>
<evidence type="ECO:0000256" key="4">
    <source>
        <dbReference type="ARBA" id="ARBA00012640"/>
    </source>
</evidence>
<evidence type="ECO:0000256" key="2">
    <source>
        <dbReference type="ARBA" id="ARBA00005135"/>
    </source>
</evidence>
<dbReference type="InterPro" id="IPR050582">
    <property type="entry name" value="HAD-like_SerB"/>
</dbReference>
<comment type="caution">
    <text evidence="12">The sequence shown here is derived from an EMBL/GenBank/DDBJ whole genome shotgun (WGS) entry which is preliminary data.</text>
</comment>
<evidence type="ECO:0000256" key="3">
    <source>
        <dbReference type="ARBA" id="ARBA00009184"/>
    </source>
</evidence>
<dbReference type="InterPro" id="IPR023214">
    <property type="entry name" value="HAD_sf"/>
</dbReference>
<evidence type="ECO:0000256" key="10">
    <source>
        <dbReference type="ARBA" id="ARBA00048138"/>
    </source>
</evidence>
<keyword evidence="13" id="KW-1185">Reference proteome</keyword>
<dbReference type="AlphaFoldDB" id="A0AAV3XQV2"/>
<evidence type="ECO:0000256" key="1">
    <source>
        <dbReference type="ARBA" id="ARBA00001946"/>
    </source>
</evidence>
<dbReference type="EMBL" id="BLAY01000293">
    <property type="protein sequence ID" value="GET44113.1"/>
    <property type="molecule type" value="Genomic_DNA"/>
</dbReference>
<comment type="catalytic activity">
    <reaction evidence="11">
        <text>O-phospho-D-serine + H2O = D-serine + phosphate</text>
        <dbReference type="Rhea" id="RHEA:24873"/>
        <dbReference type="ChEBI" id="CHEBI:15377"/>
        <dbReference type="ChEBI" id="CHEBI:35247"/>
        <dbReference type="ChEBI" id="CHEBI:43474"/>
        <dbReference type="ChEBI" id="CHEBI:58680"/>
        <dbReference type="EC" id="3.1.3.3"/>
    </reaction>
</comment>
<dbReference type="InterPro" id="IPR036412">
    <property type="entry name" value="HAD-like_sf"/>
</dbReference>
<evidence type="ECO:0000256" key="9">
    <source>
        <dbReference type="ARBA" id="ARBA00023299"/>
    </source>
</evidence>
<dbReference type="GO" id="GO:0005737">
    <property type="term" value="C:cytoplasm"/>
    <property type="evidence" value="ECO:0007669"/>
    <property type="project" value="TreeGrafter"/>
</dbReference>
<evidence type="ECO:0000256" key="6">
    <source>
        <dbReference type="ARBA" id="ARBA00022723"/>
    </source>
</evidence>
<dbReference type="PANTHER" id="PTHR43344">
    <property type="entry name" value="PHOSPHOSERINE PHOSPHATASE"/>
    <property type="match status" value="1"/>
</dbReference>
<dbReference type="Gene3D" id="3.40.50.1000">
    <property type="entry name" value="HAD superfamily/HAD-like"/>
    <property type="match status" value="1"/>
</dbReference>
<evidence type="ECO:0000256" key="5">
    <source>
        <dbReference type="ARBA" id="ARBA00022605"/>
    </source>
</evidence>
<comment type="cofactor">
    <cofactor evidence="1">
        <name>Mg(2+)</name>
        <dbReference type="ChEBI" id="CHEBI:18420"/>
    </cofactor>
</comment>
<keyword evidence="6" id="KW-0479">Metal-binding</keyword>
<dbReference type="GO" id="GO:0006564">
    <property type="term" value="P:L-serine biosynthetic process"/>
    <property type="evidence" value="ECO:0007669"/>
    <property type="project" value="UniProtKB-KW"/>
</dbReference>
<dbReference type="GO" id="GO:0000287">
    <property type="term" value="F:magnesium ion binding"/>
    <property type="evidence" value="ECO:0007669"/>
    <property type="project" value="TreeGrafter"/>
</dbReference>
<dbReference type="PANTHER" id="PTHR43344:SF2">
    <property type="entry name" value="PHOSPHOSERINE PHOSPHATASE"/>
    <property type="match status" value="1"/>
</dbReference>
<evidence type="ECO:0000256" key="11">
    <source>
        <dbReference type="ARBA" id="ARBA00048523"/>
    </source>
</evidence>
<dbReference type="Proteomes" id="UP001050975">
    <property type="component" value="Unassembled WGS sequence"/>
</dbReference>
<proteinExistence type="inferred from homology"/>
<keyword evidence="7" id="KW-0378">Hydrolase</keyword>
<dbReference type="GO" id="GO:0036424">
    <property type="term" value="F:L-phosphoserine phosphatase activity"/>
    <property type="evidence" value="ECO:0007669"/>
    <property type="project" value="TreeGrafter"/>
</dbReference>
<dbReference type="RefSeq" id="WP_226593627.1">
    <property type="nucleotide sequence ID" value="NZ_BLAY01000293.1"/>
</dbReference>
<accession>A0AAV3XQV2</accession>
<dbReference type="EC" id="3.1.3.3" evidence="4"/>
<dbReference type="SUPFAM" id="SSF56784">
    <property type="entry name" value="HAD-like"/>
    <property type="match status" value="1"/>
</dbReference>
<comment type="similarity">
    <text evidence="3">Belongs to the HAD-like hydrolase superfamily. SerB family.</text>
</comment>
<protein>
    <recommendedName>
        <fullName evidence="4">phosphoserine phosphatase</fullName>
        <ecNumber evidence="4">3.1.3.3</ecNumber>
    </recommendedName>
</protein>
<reference evidence="12" key="1">
    <citation type="submission" date="2019-10" db="EMBL/GenBank/DDBJ databases">
        <title>Draft genome sequece of Microseira wollei NIES-4236.</title>
        <authorList>
            <person name="Yamaguchi H."/>
            <person name="Suzuki S."/>
            <person name="Kawachi M."/>
        </authorList>
    </citation>
    <scope>NUCLEOTIDE SEQUENCE</scope>
    <source>
        <strain evidence="12">NIES-4236</strain>
    </source>
</reference>
<evidence type="ECO:0000313" key="12">
    <source>
        <dbReference type="EMBL" id="GET44113.1"/>
    </source>
</evidence>
<dbReference type="Pfam" id="PF12710">
    <property type="entry name" value="HAD"/>
    <property type="match status" value="1"/>
</dbReference>
<evidence type="ECO:0000256" key="8">
    <source>
        <dbReference type="ARBA" id="ARBA00022842"/>
    </source>
</evidence>
<gene>
    <name evidence="12" type="ORF">MiSe_89390</name>
</gene>
<evidence type="ECO:0000256" key="7">
    <source>
        <dbReference type="ARBA" id="ARBA00022801"/>
    </source>
</evidence>
<keyword evidence="5" id="KW-0028">Amino-acid biosynthesis</keyword>
<dbReference type="CDD" id="cd01427">
    <property type="entry name" value="HAD_like"/>
    <property type="match status" value="1"/>
</dbReference>
<organism evidence="12 13">
    <name type="scientific">Microseira wollei NIES-4236</name>
    <dbReference type="NCBI Taxonomy" id="2530354"/>
    <lineage>
        <taxon>Bacteria</taxon>
        <taxon>Bacillati</taxon>
        <taxon>Cyanobacteriota</taxon>
        <taxon>Cyanophyceae</taxon>
        <taxon>Oscillatoriophycideae</taxon>
        <taxon>Aerosakkonematales</taxon>
        <taxon>Aerosakkonemataceae</taxon>
        <taxon>Microseira</taxon>
    </lineage>
</organism>
<comment type="pathway">
    <text evidence="2">Amino-acid biosynthesis; L-serine biosynthesis; L-serine from 3-phospho-D-glycerate: step 3/3.</text>
</comment>
<comment type="catalytic activity">
    <reaction evidence="10">
        <text>O-phospho-L-serine + H2O = L-serine + phosphate</text>
        <dbReference type="Rhea" id="RHEA:21208"/>
        <dbReference type="ChEBI" id="CHEBI:15377"/>
        <dbReference type="ChEBI" id="CHEBI:33384"/>
        <dbReference type="ChEBI" id="CHEBI:43474"/>
        <dbReference type="ChEBI" id="CHEBI:57524"/>
        <dbReference type="EC" id="3.1.3.3"/>
    </reaction>
</comment>